<reference evidence="9" key="1">
    <citation type="submission" date="2016-10" db="EMBL/GenBank/DDBJ databases">
        <authorList>
            <person name="Varghese N."/>
            <person name="Submissions S."/>
        </authorList>
    </citation>
    <scope>NUCLEOTIDE SEQUENCE [LARGE SCALE GENOMIC DNA]</scope>
    <source>
        <strain evidence="9">DSM 44654</strain>
    </source>
</reference>
<evidence type="ECO:0000256" key="4">
    <source>
        <dbReference type="ARBA" id="ARBA00022840"/>
    </source>
</evidence>
<evidence type="ECO:0000313" key="8">
    <source>
        <dbReference type="EMBL" id="SEF38218.1"/>
    </source>
</evidence>
<dbReference type="PANTHER" id="PTHR43289:SF34">
    <property type="entry name" value="SERINE_THREONINE-PROTEIN KINASE YBDM-RELATED"/>
    <property type="match status" value="1"/>
</dbReference>
<dbReference type="InterPro" id="IPR000719">
    <property type="entry name" value="Prot_kinase_dom"/>
</dbReference>
<keyword evidence="8" id="KW-0723">Serine/threonine-protein kinase</keyword>
<evidence type="ECO:0000313" key="9">
    <source>
        <dbReference type="Proteomes" id="UP000198878"/>
    </source>
</evidence>
<dbReference type="InterPro" id="IPR008271">
    <property type="entry name" value="Ser/Thr_kinase_AS"/>
</dbReference>
<dbReference type="PROSITE" id="PS00108">
    <property type="entry name" value="PROTEIN_KINASE_ST"/>
    <property type="match status" value="1"/>
</dbReference>
<name>A0A1H5RKI7_9PSEU</name>
<dbReference type="GO" id="GO:0004674">
    <property type="term" value="F:protein serine/threonine kinase activity"/>
    <property type="evidence" value="ECO:0007669"/>
    <property type="project" value="UniProtKB-KW"/>
</dbReference>
<gene>
    <name evidence="8" type="ORF">SAMN05421837_11952</name>
</gene>
<keyword evidence="3 8" id="KW-0418">Kinase</keyword>
<dbReference type="Gene3D" id="1.10.510.10">
    <property type="entry name" value="Transferase(Phosphotransferase) domain 1"/>
    <property type="match status" value="1"/>
</dbReference>
<evidence type="ECO:0000256" key="1">
    <source>
        <dbReference type="ARBA" id="ARBA00022679"/>
    </source>
</evidence>
<organism evidence="8 9">
    <name type="scientific">Amycolatopsis pretoriensis</name>
    <dbReference type="NCBI Taxonomy" id="218821"/>
    <lineage>
        <taxon>Bacteria</taxon>
        <taxon>Bacillati</taxon>
        <taxon>Actinomycetota</taxon>
        <taxon>Actinomycetes</taxon>
        <taxon>Pseudonocardiales</taxon>
        <taxon>Pseudonocardiaceae</taxon>
        <taxon>Amycolatopsis</taxon>
    </lineage>
</organism>
<dbReference type="AlphaFoldDB" id="A0A1H5RKI7"/>
<dbReference type="STRING" id="218821.SAMN05421837_11952"/>
<feature type="region of interest" description="Disordered" evidence="6">
    <location>
        <begin position="330"/>
        <end position="420"/>
    </location>
</feature>
<dbReference type="Pfam" id="PF00069">
    <property type="entry name" value="Pkinase"/>
    <property type="match status" value="1"/>
</dbReference>
<evidence type="ECO:0000256" key="5">
    <source>
        <dbReference type="PROSITE-ProRule" id="PRU10141"/>
    </source>
</evidence>
<dbReference type="Proteomes" id="UP000198878">
    <property type="component" value="Unassembled WGS sequence"/>
</dbReference>
<dbReference type="PROSITE" id="PS00107">
    <property type="entry name" value="PROTEIN_KINASE_ATP"/>
    <property type="match status" value="1"/>
</dbReference>
<sequence length="420" mass="43577">MLGEHDGDSPTSPRFSLDIGDARPWWARDEPPEVIAGRYEVGGLIGTGGTARVYQAYDQRLRRDVAIKVYDRGAVAVERLRRAREKTIQASIDHPRVVALFDSGTDGDRPYLVMQLVHGENLAQRLLAGPLPAAEVTELAARLADALAHVHDRRIVHRDLKPANVLLGGDGPLITDFGIAHELESTHVTGSGLVTGTAAYLAPEQVAGEPIGPAADVYALGLILLECLTGEREFPGTPAESATARLNRSPRVPAGLPAPLASVLERMTALEPARRPTAAEVMRLLREPHVPTLAPVPVRRRRRLAAAGGLATAAAAVLLGVLLTRPDAAAPDAGREPVGGSVTPGSPVQPPPSVPATLPASTVLMGSPQGGASVTSEPVAAPPPAPVTSGAAHSEKAESGKAKGKTRGNGPVKGKGQGGP</sequence>
<dbReference type="CDD" id="cd14014">
    <property type="entry name" value="STKc_PknB_like"/>
    <property type="match status" value="1"/>
</dbReference>
<evidence type="ECO:0000256" key="3">
    <source>
        <dbReference type="ARBA" id="ARBA00022777"/>
    </source>
</evidence>
<proteinExistence type="predicted"/>
<evidence type="ECO:0000259" key="7">
    <source>
        <dbReference type="PROSITE" id="PS50011"/>
    </source>
</evidence>
<dbReference type="InterPro" id="IPR017441">
    <property type="entry name" value="Protein_kinase_ATP_BS"/>
</dbReference>
<dbReference type="EMBL" id="FNUJ01000019">
    <property type="protein sequence ID" value="SEF38218.1"/>
    <property type="molecule type" value="Genomic_DNA"/>
</dbReference>
<dbReference type="RefSeq" id="WP_086675882.1">
    <property type="nucleotide sequence ID" value="NZ_FNUJ01000019.1"/>
</dbReference>
<keyword evidence="4 5" id="KW-0067">ATP-binding</keyword>
<accession>A0A1H5RKI7</accession>
<keyword evidence="2 5" id="KW-0547">Nucleotide-binding</keyword>
<keyword evidence="1" id="KW-0808">Transferase</keyword>
<dbReference type="GO" id="GO:0005524">
    <property type="term" value="F:ATP binding"/>
    <property type="evidence" value="ECO:0007669"/>
    <property type="project" value="UniProtKB-UniRule"/>
</dbReference>
<dbReference type="InterPro" id="IPR011009">
    <property type="entry name" value="Kinase-like_dom_sf"/>
</dbReference>
<evidence type="ECO:0000256" key="6">
    <source>
        <dbReference type="SAM" id="MobiDB-lite"/>
    </source>
</evidence>
<dbReference type="PANTHER" id="PTHR43289">
    <property type="entry name" value="MITOGEN-ACTIVATED PROTEIN KINASE KINASE KINASE 20-RELATED"/>
    <property type="match status" value="1"/>
</dbReference>
<evidence type="ECO:0000256" key="2">
    <source>
        <dbReference type="ARBA" id="ARBA00022741"/>
    </source>
</evidence>
<feature type="compositionally biased region" description="Gly residues" evidence="6">
    <location>
        <begin position="411"/>
        <end position="420"/>
    </location>
</feature>
<keyword evidence="9" id="KW-1185">Reference proteome</keyword>
<feature type="binding site" evidence="5">
    <location>
        <position position="68"/>
    </location>
    <ligand>
        <name>ATP</name>
        <dbReference type="ChEBI" id="CHEBI:30616"/>
    </ligand>
</feature>
<protein>
    <submittedName>
        <fullName evidence="8">Serine/threonine protein kinase</fullName>
    </submittedName>
</protein>
<dbReference type="SMART" id="SM00220">
    <property type="entry name" value="S_TKc"/>
    <property type="match status" value="1"/>
</dbReference>
<feature type="domain" description="Protein kinase" evidence="7">
    <location>
        <begin position="39"/>
        <end position="290"/>
    </location>
</feature>
<dbReference type="PROSITE" id="PS50011">
    <property type="entry name" value="PROTEIN_KINASE_DOM"/>
    <property type="match status" value="1"/>
</dbReference>
<dbReference type="SUPFAM" id="SSF56112">
    <property type="entry name" value="Protein kinase-like (PK-like)"/>
    <property type="match status" value="1"/>
</dbReference>
<dbReference type="Gene3D" id="3.30.200.20">
    <property type="entry name" value="Phosphorylase Kinase, domain 1"/>
    <property type="match status" value="1"/>
</dbReference>